<protein>
    <submittedName>
        <fullName evidence="1">Uncharacterized protein</fullName>
    </submittedName>
</protein>
<sequence length="60" mass="6957">MIWEVSLQFCLILILFCVIFTPLLCQAPYTFACETYAIIHAWSLSFEGVHSRFFVTSAMF</sequence>
<dbReference type="AlphaFoldDB" id="Q1PYC2"/>
<proteinExistence type="predicted"/>
<reference evidence="2 3" key="3">
    <citation type="submission" date="2020-02" db="EMBL/GenBank/DDBJ databases">
        <title>Newly sequenced genome of strain CSTR1 showed variability in Candidatus Kuenenia stuttgartiensis genomes.</title>
        <authorList>
            <person name="Ding C."/>
            <person name="Adrian L."/>
        </authorList>
    </citation>
    <scope>NUCLEOTIDE SEQUENCE [LARGE SCALE GENOMIC DNA]</scope>
    <source>
        <strain evidence="2 3">CSTR1</strain>
    </source>
</reference>
<dbReference type="EMBL" id="CP049055">
    <property type="protein sequence ID" value="QII10557.1"/>
    <property type="molecule type" value="Genomic_DNA"/>
</dbReference>
<dbReference type="Proteomes" id="UP000501926">
    <property type="component" value="Chromosome"/>
</dbReference>
<reference evidence="1" key="2">
    <citation type="submission" date="2006-01" db="EMBL/GenBank/DDBJ databases">
        <authorList>
            <person name="Genoscope"/>
        </authorList>
    </citation>
    <scope>NUCLEOTIDE SEQUENCE</scope>
</reference>
<gene>
    <name evidence="2" type="ORF">KsCSTR_11780</name>
    <name evidence="1" type="ORF">kustd1343</name>
</gene>
<evidence type="ECO:0000313" key="2">
    <source>
        <dbReference type="EMBL" id="QII10557.1"/>
    </source>
</evidence>
<evidence type="ECO:0000313" key="1">
    <source>
        <dbReference type="EMBL" id="CAJ72088.1"/>
    </source>
</evidence>
<organism evidence="1">
    <name type="scientific">Kuenenia stuttgartiensis</name>
    <dbReference type="NCBI Taxonomy" id="174633"/>
    <lineage>
        <taxon>Bacteria</taxon>
        <taxon>Pseudomonadati</taxon>
        <taxon>Planctomycetota</taxon>
        <taxon>Candidatus Brocadiia</taxon>
        <taxon>Candidatus Brocadiales</taxon>
        <taxon>Candidatus Brocadiaceae</taxon>
        <taxon>Candidatus Kuenenia</taxon>
    </lineage>
</organism>
<name>Q1PYC2_KUEST</name>
<reference evidence="1" key="1">
    <citation type="journal article" date="2006" name="Nature">
        <title>Deciphering the evolution and metabolism of an anammox bacterium from a community genome.</title>
        <authorList>
            <person name="Strous M."/>
            <person name="Pelletier E."/>
            <person name="Mangenot S."/>
            <person name="Rattei T."/>
            <person name="Lehner A."/>
            <person name="Taylor M.W."/>
            <person name="Horn M."/>
            <person name="Daims H."/>
            <person name="Bartol-Mavel D."/>
            <person name="Wincker P."/>
            <person name="Barbe V."/>
            <person name="Fonknechten N."/>
            <person name="Vallenet D."/>
            <person name="Segurens B."/>
            <person name="Schenowitz-Truong C."/>
            <person name="Medigue C."/>
            <person name="Collingro A."/>
            <person name="Snel B."/>
            <person name="Dutilh B.E."/>
            <person name="OpDenCamp H.J.M."/>
            <person name="vanDerDrift C."/>
            <person name="Cirpus I."/>
            <person name="vanDePas-Schoonen K.T."/>
            <person name="Harhangi H.R."/>
            <person name="vanNiftrik L."/>
            <person name="Schmid M."/>
            <person name="Keltjens J."/>
            <person name="vanDeVossenberg J."/>
            <person name="Kartal B."/>
            <person name="Meier H."/>
            <person name="Frishman D."/>
            <person name="Huynen M.A."/>
            <person name="Mewes H."/>
            <person name="Weissenbach J."/>
            <person name="Jetten M.S.M."/>
            <person name="Wagner M."/>
            <person name="LePaslier D."/>
        </authorList>
    </citation>
    <scope>NUCLEOTIDE SEQUENCE</scope>
</reference>
<accession>Q1PYC2</accession>
<dbReference type="EMBL" id="CT573072">
    <property type="protein sequence ID" value="CAJ72088.1"/>
    <property type="molecule type" value="Genomic_DNA"/>
</dbReference>
<evidence type="ECO:0000313" key="3">
    <source>
        <dbReference type="Proteomes" id="UP000501926"/>
    </source>
</evidence>